<feature type="region of interest" description="Disordered" evidence="1">
    <location>
        <begin position="124"/>
        <end position="149"/>
    </location>
</feature>
<feature type="region of interest" description="Disordered" evidence="1">
    <location>
        <begin position="1"/>
        <end position="34"/>
    </location>
</feature>
<name>M8B0U8_TRIUA</name>
<feature type="region of interest" description="Disordered" evidence="1">
    <location>
        <begin position="175"/>
        <end position="243"/>
    </location>
</feature>
<dbReference type="EMBL" id="KD023648">
    <property type="protein sequence ID" value="EMS67099.1"/>
    <property type="molecule type" value="Genomic_DNA"/>
</dbReference>
<gene>
    <name evidence="2" type="ORF">TRIUR3_26166</name>
</gene>
<feature type="compositionally biased region" description="Basic residues" evidence="1">
    <location>
        <begin position="1"/>
        <end position="16"/>
    </location>
</feature>
<evidence type="ECO:0000256" key="1">
    <source>
        <dbReference type="SAM" id="MobiDB-lite"/>
    </source>
</evidence>
<accession>M8B0U8</accession>
<organism evidence="2">
    <name type="scientific">Triticum urartu</name>
    <name type="common">Red wild einkorn</name>
    <name type="synonym">Crithodium urartu</name>
    <dbReference type="NCBI Taxonomy" id="4572"/>
    <lineage>
        <taxon>Eukaryota</taxon>
        <taxon>Viridiplantae</taxon>
        <taxon>Streptophyta</taxon>
        <taxon>Embryophyta</taxon>
        <taxon>Tracheophyta</taxon>
        <taxon>Spermatophyta</taxon>
        <taxon>Magnoliopsida</taxon>
        <taxon>Liliopsida</taxon>
        <taxon>Poales</taxon>
        <taxon>Poaceae</taxon>
        <taxon>BOP clade</taxon>
        <taxon>Pooideae</taxon>
        <taxon>Triticodae</taxon>
        <taxon>Triticeae</taxon>
        <taxon>Triticinae</taxon>
        <taxon>Triticum</taxon>
    </lineage>
</organism>
<feature type="compositionally biased region" description="Basic and acidic residues" evidence="1">
    <location>
        <begin position="224"/>
        <end position="243"/>
    </location>
</feature>
<dbReference type="AlphaFoldDB" id="M8B0U8"/>
<sequence>MAERKRVPRQLQRKWYHGNISDDPAMRGSASAKEQASVDLRGACVSEGVLGDNPCSVVELGVNSNSKWRCMMTVGRRARPLRRTGHAGRGGTARGSSRRWPGRVLVRRQRNMLLLLEEGGGTLAAERREDEAQARGGPQLPWPEARQSSEPEVEVVGGLGRRSGEPSLFLWQWQQRGGGRKGSRGTAEQRTGSPEAMLAQHGWMCGRHGGEATKRRCSRRGREKSRGAELTEEGGRALEGDGD</sequence>
<protein>
    <submittedName>
        <fullName evidence="2">Uncharacterized protein</fullName>
    </submittedName>
</protein>
<reference evidence="2" key="1">
    <citation type="journal article" date="2013" name="Nature">
        <title>Draft genome of the wheat A-genome progenitor Triticum urartu.</title>
        <authorList>
            <person name="Ling H.Q."/>
            <person name="Zhao S."/>
            <person name="Liu D."/>
            <person name="Wang J."/>
            <person name="Sun H."/>
            <person name="Zhang C."/>
            <person name="Fan H."/>
            <person name="Li D."/>
            <person name="Dong L."/>
            <person name="Tao Y."/>
            <person name="Gao C."/>
            <person name="Wu H."/>
            <person name="Li Y."/>
            <person name="Cui Y."/>
            <person name="Guo X."/>
            <person name="Zheng S."/>
            <person name="Wang B."/>
            <person name="Yu K."/>
            <person name="Liang Q."/>
            <person name="Yang W."/>
            <person name="Lou X."/>
            <person name="Chen J."/>
            <person name="Feng M."/>
            <person name="Jian J."/>
            <person name="Zhang X."/>
            <person name="Luo G."/>
            <person name="Jiang Y."/>
            <person name="Liu J."/>
            <person name="Wang Z."/>
            <person name="Sha Y."/>
            <person name="Zhang B."/>
            <person name="Wu H."/>
            <person name="Tang D."/>
            <person name="Shen Q."/>
            <person name="Xue P."/>
            <person name="Zou S."/>
            <person name="Wang X."/>
            <person name="Liu X."/>
            <person name="Wang F."/>
            <person name="Yang Y."/>
            <person name="An X."/>
            <person name="Dong Z."/>
            <person name="Zhang K."/>
            <person name="Zhang X."/>
            <person name="Luo M.C."/>
            <person name="Dvorak J."/>
            <person name="Tong Y."/>
            <person name="Wang J."/>
            <person name="Yang H."/>
            <person name="Li Z."/>
            <person name="Wang D."/>
            <person name="Zhang A."/>
            <person name="Wang J."/>
        </authorList>
    </citation>
    <scope>NUCLEOTIDE SEQUENCE</scope>
</reference>
<evidence type="ECO:0000313" key="2">
    <source>
        <dbReference type="EMBL" id="EMS67099.1"/>
    </source>
</evidence>
<dbReference type="OMA" id="KWRCMMT"/>
<proteinExistence type="predicted"/>